<comment type="caution">
    <text evidence="1">The sequence shown here is derived from an EMBL/GenBank/DDBJ whole genome shotgun (WGS) entry which is preliminary data.</text>
</comment>
<dbReference type="AlphaFoldDB" id="A0A4Z2G5W7"/>
<evidence type="ECO:0000313" key="1">
    <source>
        <dbReference type="EMBL" id="TNN48909.1"/>
    </source>
</evidence>
<gene>
    <name evidence="1" type="ORF">EYF80_040891</name>
</gene>
<keyword evidence="2" id="KW-1185">Reference proteome</keyword>
<evidence type="ECO:0000313" key="2">
    <source>
        <dbReference type="Proteomes" id="UP000314294"/>
    </source>
</evidence>
<proteinExistence type="predicted"/>
<accession>A0A4Z2G5W7</accession>
<name>A0A4Z2G5W7_9TELE</name>
<dbReference type="Proteomes" id="UP000314294">
    <property type="component" value="Unassembled WGS sequence"/>
</dbReference>
<reference evidence="1 2" key="1">
    <citation type="submission" date="2019-03" db="EMBL/GenBank/DDBJ databases">
        <title>First draft genome of Liparis tanakae, snailfish: a comprehensive survey of snailfish specific genes.</title>
        <authorList>
            <person name="Kim W."/>
            <person name="Song I."/>
            <person name="Jeong J.-H."/>
            <person name="Kim D."/>
            <person name="Kim S."/>
            <person name="Ryu S."/>
            <person name="Song J.Y."/>
            <person name="Lee S.K."/>
        </authorList>
    </citation>
    <scope>NUCLEOTIDE SEQUENCE [LARGE SCALE GENOMIC DNA]</scope>
    <source>
        <tissue evidence="1">Muscle</tissue>
    </source>
</reference>
<dbReference type="EMBL" id="SRLO01000677">
    <property type="protein sequence ID" value="TNN48909.1"/>
    <property type="molecule type" value="Genomic_DNA"/>
</dbReference>
<organism evidence="1 2">
    <name type="scientific">Liparis tanakae</name>
    <name type="common">Tanaka's snailfish</name>
    <dbReference type="NCBI Taxonomy" id="230148"/>
    <lineage>
        <taxon>Eukaryota</taxon>
        <taxon>Metazoa</taxon>
        <taxon>Chordata</taxon>
        <taxon>Craniata</taxon>
        <taxon>Vertebrata</taxon>
        <taxon>Euteleostomi</taxon>
        <taxon>Actinopterygii</taxon>
        <taxon>Neopterygii</taxon>
        <taxon>Teleostei</taxon>
        <taxon>Neoteleostei</taxon>
        <taxon>Acanthomorphata</taxon>
        <taxon>Eupercaria</taxon>
        <taxon>Perciformes</taxon>
        <taxon>Cottioidei</taxon>
        <taxon>Cottales</taxon>
        <taxon>Liparidae</taxon>
        <taxon>Liparis</taxon>
    </lineage>
</organism>
<sequence>MWTGSSSTKPYFTRHHRDHQSTEIYSGVPQKTSLMIRRTAVQPILRSLRGAVNILAAESSVFLSCRPDEVSLELRCGSGDSITGILIPLGIGVNLN</sequence>
<protein>
    <submittedName>
        <fullName evidence="1">Uncharacterized protein</fullName>
    </submittedName>
</protein>